<dbReference type="Gene3D" id="3.30.830.10">
    <property type="entry name" value="Metalloenzyme, LuxS/M16 peptidase-like"/>
    <property type="match status" value="2"/>
</dbReference>
<feature type="domain" description="Peptidase M16 N-terminal" evidence="2">
    <location>
        <begin position="45"/>
        <end position="161"/>
    </location>
</feature>
<organism evidence="4">
    <name type="scientific">Solibacter usitatus (strain Ellin6076)</name>
    <dbReference type="NCBI Taxonomy" id="234267"/>
    <lineage>
        <taxon>Bacteria</taxon>
        <taxon>Pseudomonadati</taxon>
        <taxon>Acidobacteriota</taxon>
        <taxon>Terriglobia</taxon>
        <taxon>Bryobacterales</taxon>
        <taxon>Solibacteraceae</taxon>
        <taxon>Candidatus Solibacter</taxon>
    </lineage>
</organism>
<dbReference type="InterPro" id="IPR050361">
    <property type="entry name" value="MPP/UQCRC_Complex"/>
</dbReference>
<evidence type="ECO:0000313" key="4">
    <source>
        <dbReference type="EMBL" id="ABJ83139.1"/>
    </source>
</evidence>
<dbReference type="GO" id="GO:0046872">
    <property type="term" value="F:metal ion binding"/>
    <property type="evidence" value="ECO:0007669"/>
    <property type="project" value="InterPro"/>
</dbReference>
<dbReference type="OrthoDB" id="9811314at2"/>
<dbReference type="InterPro" id="IPR011249">
    <property type="entry name" value="Metalloenz_LuxS/M16"/>
</dbReference>
<proteinExistence type="predicted"/>
<keyword evidence="1" id="KW-0732">Signal</keyword>
<dbReference type="InterPro" id="IPR011765">
    <property type="entry name" value="Pept_M16_N"/>
</dbReference>
<dbReference type="Pfam" id="PF05193">
    <property type="entry name" value="Peptidase_M16_C"/>
    <property type="match status" value="1"/>
</dbReference>
<feature type="signal peptide" evidence="1">
    <location>
        <begin position="1"/>
        <end position="18"/>
    </location>
</feature>
<dbReference type="PANTHER" id="PTHR11851:SF224">
    <property type="entry name" value="PROCESSING PROTEASE"/>
    <property type="match status" value="1"/>
</dbReference>
<dbReference type="eggNOG" id="COG0612">
    <property type="taxonomic scope" value="Bacteria"/>
</dbReference>
<dbReference type="STRING" id="234267.Acid_2149"/>
<accession>Q026D0</accession>
<dbReference type="Pfam" id="PF00675">
    <property type="entry name" value="Peptidase_M16"/>
    <property type="match status" value="1"/>
</dbReference>
<feature type="domain" description="Peptidase M16 C-terminal" evidence="3">
    <location>
        <begin position="189"/>
        <end position="363"/>
    </location>
</feature>
<dbReference type="HOGENOM" id="CLU_009902_6_1_0"/>
<dbReference type="SUPFAM" id="SSF63411">
    <property type="entry name" value="LuxS/MPP-like metallohydrolase"/>
    <property type="match status" value="2"/>
</dbReference>
<name>Q026D0_SOLUE</name>
<reference evidence="4" key="1">
    <citation type="submission" date="2006-10" db="EMBL/GenBank/DDBJ databases">
        <title>Complete sequence of Solibacter usitatus Ellin6076.</title>
        <authorList>
            <consortium name="US DOE Joint Genome Institute"/>
            <person name="Copeland A."/>
            <person name="Lucas S."/>
            <person name="Lapidus A."/>
            <person name="Barry K."/>
            <person name="Detter J.C."/>
            <person name="Glavina del Rio T."/>
            <person name="Hammon N."/>
            <person name="Israni S."/>
            <person name="Dalin E."/>
            <person name="Tice H."/>
            <person name="Pitluck S."/>
            <person name="Thompson L.S."/>
            <person name="Brettin T."/>
            <person name="Bruce D."/>
            <person name="Han C."/>
            <person name="Tapia R."/>
            <person name="Gilna P."/>
            <person name="Schmutz J."/>
            <person name="Larimer F."/>
            <person name="Land M."/>
            <person name="Hauser L."/>
            <person name="Kyrpides N."/>
            <person name="Mikhailova N."/>
            <person name="Janssen P.H."/>
            <person name="Kuske C.R."/>
            <person name="Richardson P."/>
        </authorList>
    </citation>
    <scope>NUCLEOTIDE SEQUENCE</scope>
    <source>
        <strain evidence="4">Ellin6076</strain>
    </source>
</reference>
<protein>
    <submittedName>
        <fullName evidence="4">Peptidase M16 domain protein</fullName>
    </submittedName>
</protein>
<evidence type="ECO:0000259" key="2">
    <source>
        <dbReference type="Pfam" id="PF00675"/>
    </source>
</evidence>
<evidence type="ECO:0000256" key="1">
    <source>
        <dbReference type="SAM" id="SignalP"/>
    </source>
</evidence>
<dbReference type="PANTHER" id="PTHR11851">
    <property type="entry name" value="METALLOPROTEASE"/>
    <property type="match status" value="1"/>
</dbReference>
<dbReference type="InterPro" id="IPR007863">
    <property type="entry name" value="Peptidase_M16_C"/>
</dbReference>
<dbReference type="AlphaFoldDB" id="Q026D0"/>
<sequence length="460" mass="49981" precursor="true">MKPLLLLAFAMSLAFGQAKLPPYTRETLPNGAGIALMPRKGVPLVHFRVLVRGGVESDPAQMAGLTSVTASLLRRGTAKRTAEQFAEELDFLGGTFLAGALDQLGSTTTISAEFLQKDFDRGLDLLADAILNPAFTGSEVRKELSRRVDAAKAAKDSPQAAMTLYFRPAFFGRQHPYGNPPDEMTFARIQRQDIVDYHKKMYCGKNMLVVVTGDFDPAAAKAKLAATFGAAPAGAVFEWIAAPAPAAQGRLLLIDKPDATQTYFQIAQQGIDKKSRDRTTLEIVNTLFGGRFTSLLNDALRVNSGLTYGASAQLQEDRLPGAIVINTYTKTDTTTQAIDMALDVLKRFSEKGITADQLASAKAYVKGLYPTRRLETIDQLAAEIGEIEMYGLGRDSVDGYFSRIDAVTLEQANGVIAKYYRPDNLTFVILGAAGKIRDSVKKYNPQISELSIKDPGWGAY</sequence>
<dbReference type="InParanoid" id="Q026D0"/>
<feature type="chain" id="PRO_5004163694" evidence="1">
    <location>
        <begin position="19"/>
        <end position="460"/>
    </location>
</feature>
<dbReference type="KEGG" id="sus:Acid_2149"/>
<dbReference type="EMBL" id="CP000473">
    <property type="protein sequence ID" value="ABJ83139.1"/>
    <property type="molecule type" value="Genomic_DNA"/>
</dbReference>
<evidence type="ECO:0000259" key="3">
    <source>
        <dbReference type="Pfam" id="PF05193"/>
    </source>
</evidence>
<gene>
    <name evidence="4" type="ordered locus">Acid_2149</name>
</gene>